<dbReference type="Proteomes" id="UP000611796">
    <property type="component" value="Unassembled WGS sequence"/>
</dbReference>
<protein>
    <submittedName>
        <fullName evidence="2">Small, acid-soluble spore protein, alpha/beta type</fullName>
    </submittedName>
</protein>
<accession>A0ABR7K0F7</accession>
<dbReference type="Gene3D" id="6.10.10.80">
    <property type="entry name" value="Small, acid-soluble spore protein, alpha/beta type-like"/>
    <property type="match status" value="1"/>
</dbReference>
<evidence type="ECO:0000256" key="1">
    <source>
        <dbReference type="ARBA" id="ARBA00003863"/>
    </source>
</evidence>
<dbReference type="InterPro" id="IPR001448">
    <property type="entry name" value="SASP_alpha/beta-type"/>
</dbReference>
<evidence type="ECO:0000313" key="3">
    <source>
        <dbReference type="Proteomes" id="UP000611796"/>
    </source>
</evidence>
<proteinExistence type="predicted"/>
<dbReference type="Pfam" id="PF00269">
    <property type="entry name" value="SASP"/>
    <property type="match status" value="1"/>
</dbReference>
<evidence type="ECO:0000313" key="2">
    <source>
        <dbReference type="EMBL" id="MBC6002596.1"/>
    </source>
</evidence>
<comment type="caution">
    <text evidence="2">The sequence shown here is derived from an EMBL/GenBank/DDBJ whole genome shotgun (WGS) entry which is preliminary data.</text>
</comment>
<comment type="function">
    <text evidence="1">SASP are bound to spore DNA. They are double-stranded DNA-binding proteins that cause DNA to change to an a-like conformation. They protect the DNA backbone from chemical and enzymatic cleavage and are thus involved in dormant spore's high resistance to UV light.</text>
</comment>
<gene>
    <name evidence="2" type="ORF">H8891_02185</name>
</gene>
<keyword evidence="3" id="KW-1185">Reference proteome</keyword>
<reference evidence="2 3" key="1">
    <citation type="submission" date="2020-08" db="EMBL/GenBank/DDBJ databases">
        <authorList>
            <person name="Liu C."/>
            <person name="Sun Q."/>
        </authorList>
    </citation>
    <scope>NUCLEOTIDE SEQUENCE [LARGE SCALE GENOMIC DNA]</scope>
    <source>
        <strain evidence="2 3">NSJ-45</strain>
    </source>
</reference>
<name>A0ABR7K0F7_9FIRM</name>
<organism evidence="2 3">
    <name type="scientific">Paeniclostridium hominis</name>
    <dbReference type="NCBI Taxonomy" id="2764329"/>
    <lineage>
        <taxon>Bacteria</taxon>
        <taxon>Bacillati</taxon>
        <taxon>Bacillota</taxon>
        <taxon>Clostridia</taxon>
        <taxon>Peptostreptococcales</taxon>
        <taxon>Peptostreptococcaceae</taxon>
        <taxon>Paeniclostridium</taxon>
    </lineage>
</organism>
<sequence>MMYSMSKLINQNAKQALNMLKMEIANEQGYNYNPVSDKIESNAPQNTLEGISKNVLAGEQVGGAMTKSLVSKGEEILLQMYNNK</sequence>
<dbReference type="InterPro" id="IPR038300">
    <property type="entry name" value="SASP_sf_alpha/beta"/>
</dbReference>
<dbReference type="EMBL" id="JACRWD010000001">
    <property type="protein sequence ID" value="MBC6002596.1"/>
    <property type="molecule type" value="Genomic_DNA"/>
</dbReference>